<gene>
    <name evidence="1" type="ordered locus">Turpa_1493</name>
</gene>
<sequence length="221" mass="26266">MHNITLIGTMHREAGACNIQSFYQILEKIRPEVIFEELMPSDFDAHYLDKTRRQLETEAINLYIQKYPVEHIPVDLDVLPPESFFKLHRQMHERVEAVSFGYSSIIDTDAVDKRMYGFGYLNSAHFEKVNRNLENAIEQALQIINEVELWEIHKSWNEHMKKRESTMVANIYRYFEQKPFETAVFYIGAAHRGAIKRLIQDYEMAQKANLRWNYDRYEGII</sequence>
<evidence type="ECO:0000313" key="2">
    <source>
        <dbReference type="Proteomes" id="UP000006048"/>
    </source>
</evidence>
<proteinExistence type="predicted"/>
<dbReference type="AlphaFoldDB" id="I4B4D4"/>
<organism evidence="1 2">
    <name type="scientific">Turneriella parva (strain ATCC BAA-1111 / DSM 21527 / NCTC 11395 / H)</name>
    <name type="common">Leptospira parva</name>
    <dbReference type="NCBI Taxonomy" id="869212"/>
    <lineage>
        <taxon>Bacteria</taxon>
        <taxon>Pseudomonadati</taxon>
        <taxon>Spirochaetota</taxon>
        <taxon>Spirochaetia</taxon>
        <taxon>Leptospirales</taxon>
        <taxon>Leptospiraceae</taxon>
        <taxon>Turneriella</taxon>
    </lineage>
</organism>
<dbReference type="KEGG" id="tpx:Turpa_1493"/>
<dbReference type="OrthoDB" id="674654at2"/>
<protein>
    <submittedName>
        <fullName evidence="1">Uncharacterized protein</fullName>
    </submittedName>
</protein>
<name>I4B4D4_TURPD</name>
<dbReference type="EMBL" id="CP002959">
    <property type="protein sequence ID" value="AFM12141.1"/>
    <property type="molecule type" value="Genomic_DNA"/>
</dbReference>
<accession>I4B4D4</accession>
<dbReference type="Proteomes" id="UP000006048">
    <property type="component" value="Chromosome"/>
</dbReference>
<evidence type="ECO:0000313" key="1">
    <source>
        <dbReference type="EMBL" id="AFM12141.1"/>
    </source>
</evidence>
<reference evidence="1 2" key="1">
    <citation type="submission" date="2012-06" db="EMBL/GenBank/DDBJ databases">
        <title>The complete chromosome of genome of Turneriella parva DSM 21527.</title>
        <authorList>
            <consortium name="US DOE Joint Genome Institute (JGI-PGF)"/>
            <person name="Lucas S."/>
            <person name="Han J."/>
            <person name="Lapidus A."/>
            <person name="Bruce D."/>
            <person name="Goodwin L."/>
            <person name="Pitluck S."/>
            <person name="Peters L."/>
            <person name="Kyrpides N."/>
            <person name="Mavromatis K."/>
            <person name="Ivanova N."/>
            <person name="Mikhailova N."/>
            <person name="Chertkov O."/>
            <person name="Detter J.C."/>
            <person name="Tapia R."/>
            <person name="Han C."/>
            <person name="Land M."/>
            <person name="Hauser L."/>
            <person name="Markowitz V."/>
            <person name="Cheng J.-F."/>
            <person name="Hugenholtz P."/>
            <person name="Woyke T."/>
            <person name="Wu D."/>
            <person name="Gronow S."/>
            <person name="Wellnitz S."/>
            <person name="Brambilla E."/>
            <person name="Klenk H.-P."/>
            <person name="Eisen J.A."/>
        </authorList>
    </citation>
    <scope>NUCLEOTIDE SEQUENCE [LARGE SCALE GENOMIC DNA]</scope>
    <source>
        <strain evidence="2">ATCC BAA-1111 / DSM 21527 / NCTC 11395 / H</strain>
    </source>
</reference>
<dbReference type="HOGENOM" id="CLU_1250207_0_0_12"/>
<dbReference type="RefSeq" id="WP_014802655.1">
    <property type="nucleotide sequence ID" value="NC_018020.1"/>
</dbReference>
<keyword evidence="2" id="KW-1185">Reference proteome</keyword>